<dbReference type="Gene3D" id="3.40.50.1460">
    <property type="match status" value="1"/>
</dbReference>
<name>A0A238UTX9_9ACTN</name>
<keyword evidence="1 3" id="KW-0853">WD repeat</keyword>
<dbReference type="PROSITE" id="PS50082">
    <property type="entry name" value="WD_REPEATS_2"/>
    <property type="match status" value="3"/>
</dbReference>
<dbReference type="SUPFAM" id="SSF50978">
    <property type="entry name" value="WD40 repeat-like"/>
    <property type="match status" value="1"/>
</dbReference>
<feature type="repeat" description="WD" evidence="3">
    <location>
        <begin position="587"/>
        <end position="618"/>
    </location>
</feature>
<keyword evidence="7" id="KW-1185">Reference proteome</keyword>
<dbReference type="GO" id="GO:0004197">
    <property type="term" value="F:cysteine-type endopeptidase activity"/>
    <property type="evidence" value="ECO:0007669"/>
    <property type="project" value="InterPro"/>
</dbReference>
<feature type="repeat" description="WD" evidence="3">
    <location>
        <begin position="412"/>
        <end position="453"/>
    </location>
</feature>
<dbReference type="PROSITE" id="PS00678">
    <property type="entry name" value="WD_REPEATS_1"/>
    <property type="match status" value="1"/>
</dbReference>
<dbReference type="EMBL" id="FZNR01000001">
    <property type="protein sequence ID" value="SNR25508.1"/>
    <property type="molecule type" value="Genomic_DNA"/>
</dbReference>
<dbReference type="SMART" id="SM00320">
    <property type="entry name" value="WD40"/>
    <property type="match status" value="6"/>
</dbReference>
<evidence type="ECO:0000256" key="4">
    <source>
        <dbReference type="SAM" id="MobiDB-lite"/>
    </source>
</evidence>
<dbReference type="Gene3D" id="2.130.10.10">
    <property type="entry name" value="YVTN repeat-like/Quinoprotein amine dehydrogenase"/>
    <property type="match status" value="3"/>
</dbReference>
<feature type="region of interest" description="Disordered" evidence="4">
    <location>
        <begin position="264"/>
        <end position="292"/>
    </location>
</feature>
<protein>
    <submittedName>
        <fullName evidence="6">WD40 repeat</fullName>
    </submittedName>
</protein>
<dbReference type="Pfam" id="PF00400">
    <property type="entry name" value="WD40"/>
    <property type="match status" value="2"/>
</dbReference>
<dbReference type="GO" id="GO:0006367">
    <property type="term" value="P:transcription initiation at RNA polymerase II promoter"/>
    <property type="evidence" value="ECO:0007669"/>
    <property type="project" value="TreeGrafter"/>
</dbReference>
<dbReference type="PANTHER" id="PTHR19879">
    <property type="entry name" value="TRANSCRIPTION INITIATION FACTOR TFIID"/>
    <property type="match status" value="1"/>
</dbReference>
<evidence type="ECO:0000313" key="6">
    <source>
        <dbReference type="EMBL" id="SNR25508.1"/>
    </source>
</evidence>
<dbReference type="SUPFAM" id="SSF52129">
    <property type="entry name" value="Caspase-like"/>
    <property type="match status" value="1"/>
</dbReference>
<dbReference type="PANTHER" id="PTHR19879:SF9">
    <property type="entry name" value="TRANSCRIPTION INITIATION FACTOR TFIID SUBUNIT 5"/>
    <property type="match status" value="1"/>
</dbReference>
<reference evidence="6 7" key="1">
    <citation type="submission" date="2017-06" db="EMBL/GenBank/DDBJ databases">
        <authorList>
            <person name="Kim H.J."/>
            <person name="Triplett B.A."/>
        </authorList>
    </citation>
    <scope>NUCLEOTIDE SEQUENCE [LARGE SCALE GENOMIC DNA]</scope>
    <source>
        <strain evidence="6 7">DSM 43151</strain>
    </source>
</reference>
<dbReference type="InterPro" id="IPR036322">
    <property type="entry name" value="WD40_repeat_dom_sf"/>
</dbReference>
<evidence type="ECO:0000259" key="5">
    <source>
        <dbReference type="Pfam" id="PF00656"/>
    </source>
</evidence>
<dbReference type="GO" id="GO:0006508">
    <property type="term" value="P:proteolysis"/>
    <property type="evidence" value="ECO:0007669"/>
    <property type="project" value="InterPro"/>
</dbReference>
<gene>
    <name evidence="6" type="ORF">SAMN06264365_101153</name>
</gene>
<dbReference type="NCBIfam" id="NF047832">
    <property type="entry name" value="caspase_w_EACC1"/>
    <property type="match status" value="1"/>
</dbReference>
<feature type="repeat" description="WD" evidence="3">
    <location>
        <begin position="299"/>
        <end position="330"/>
    </location>
</feature>
<feature type="domain" description="Peptidase C14 caspase" evidence="5">
    <location>
        <begin position="11"/>
        <end position="209"/>
    </location>
</feature>
<dbReference type="PROSITE" id="PS50294">
    <property type="entry name" value="WD_REPEATS_REGION"/>
    <property type="match status" value="1"/>
</dbReference>
<accession>A0A238UTX9</accession>
<dbReference type="InterPro" id="IPR029030">
    <property type="entry name" value="Caspase-like_dom_sf"/>
</dbReference>
<evidence type="ECO:0000256" key="3">
    <source>
        <dbReference type="PROSITE-ProRule" id="PRU00221"/>
    </source>
</evidence>
<proteinExistence type="predicted"/>
<dbReference type="Pfam" id="PF00656">
    <property type="entry name" value="Peptidase_C14"/>
    <property type="match status" value="1"/>
</dbReference>
<dbReference type="AlphaFoldDB" id="A0A238UTX9"/>
<dbReference type="InterPro" id="IPR011600">
    <property type="entry name" value="Pept_C14_caspase"/>
</dbReference>
<evidence type="ECO:0000256" key="2">
    <source>
        <dbReference type="ARBA" id="ARBA00022737"/>
    </source>
</evidence>
<evidence type="ECO:0000313" key="7">
    <source>
        <dbReference type="Proteomes" id="UP000198415"/>
    </source>
</evidence>
<dbReference type="InterPro" id="IPR015943">
    <property type="entry name" value="WD40/YVTN_repeat-like_dom_sf"/>
</dbReference>
<dbReference type="Proteomes" id="UP000198415">
    <property type="component" value="Unassembled WGS sequence"/>
</dbReference>
<organism evidence="6 7">
    <name type="scientific">Actinoplanes regularis</name>
    <dbReference type="NCBI Taxonomy" id="52697"/>
    <lineage>
        <taxon>Bacteria</taxon>
        <taxon>Bacillati</taxon>
        <taxon>Actinomycetota</taxon>
        <taxon>Actinomycetes</taxon>
        <taxon>Micromonosporales</taxon>
        <taxon>Micromonosporaceae</taxon>
        <taxon>Actinoplanes</taxon>
    </lineage>
</organism>
<dbReference type="RefSeq" id="WP_179276905.1">
    <property type="nucleotide sequence ID" value="NZ_BOMU01000012.1"/>
</dbReference>
<keyword evidence="2" id="KW-0677">Repeat</keyword>
<evidence type="ECO:0000256" key="1">
    <source>
        <dbReference type="ARBA" id="ARBA00022574"/>
    </source>
</evidence>
<sequence>MRLPDPRRSNVVIIGTSRYRAADLPDLPGVWNNVNQLKTLFTDPRHGIVPDTRCRTILDPIGMVEVYRVLQEQAKAATDTLLFYFAGHGEIDDRSGLCLSMTDTDRDALAVSALRFESVRELLNKSPAQHRIVILDCCFSGRALHTAAADDGIYVLTATSETVKAEAPVGQTYTAFSGELIRLLRDGVDGGPEMLTIDTVYRRLRDVLSAKDFPKPANLATGSAADIVIGRNRWAARKPAASPVRPAAVNPVALKPAVSKPVPLKPAVSKPVPLKPAGAPRARATNPKPAPKYGALPRLMFSPDSGTLVAAGPGGLIRVWDVASRRMRHRLPCTMLSSAHCVLGLHGTALAVTGRDDAISVWNVTDGRQRSRIDASGNAVACHPTRPLLAAVTRDFRINLWNLRGGERIRTLSGHTGAVSRVSFSPDGTKVLSTGQDGTLRIWEVSTGRRRTVVEGLGASPRRIAVHAEAGWVASTLPDGRIRLFSLASGNRMNDLPTGGDIVELHSTHDGRALAVLDSTGRIRLYDVTTGRACLRLPADPEPASRILIGPGRMFATVAGTGPIQIRGGRDGEVLHVLRDGGNARYLRFAPDGRHLALGGRDSSVRLYDLRDGRYLPLREKPVAQPVQQKRARVLETAGLNDRSWLTRWGIGPIEL</sequence>
<dbReference type="InterPro" id="IPR001680">
    <property type="entry name" value="WD40_rpt"/>
</dbReference>
<dbReference type="InterPro" id="IPR019775">
    <property type="entry name" value="WD40_repeat_CS"/>
</dbReference>